<evidence type="ECO:0000256" key="1">
    <source>
        <dbReference type="ARBA" id="ARBA00004141"/>
    </source>
</evidence>
<dbReference type="Gene3D" id="6.10.110.10">
    <property type="match status" value="1"/>
</dbReference>
<gene>
    <name evidence="7" type="ORF">ColLi_02651</name>
</gene>
<protein>
    <submittedName>
        <fullName evidence="7">Uncharacterized protein</fullName>
    </submittedName>
</protein>
<evidence type="ECO:0000256" key="2">
    <source>
        <dbReference type="ARBA" id="ARBA00007262"/>
    </source>
</evidence>
<dbReference type="Proteomes" id="UP001055172">
    <property type="component" value="Unassembled WGS sequence"/>
</dbReference>
<dbReference type="InterPro" id="IPR009311">
    <property type="entry name" value="IFI6/IFI27-like"/>
</dbReference>
<proteinExistence type="inferred from homology"/>
<keyword evidence="5 6" id="KW-0472">Membrane</keyword>
<dbReference type="EMBL" id="BPPX01000004">
    <property type="protein sequence ID" value="GJC79813.1"/>
    <property type="molecule type" value="Genomic_DNA"/>
</dbReference>
<evidence type="ECO:0000256" key="4">
    <source>
        <dbReference type="ARBA" id="ARBA00022989"/>
    </source>
</evidence>
<name>A0AA37LPU8_9PEZI</name>
<evidence type="ECO:0000256" key="5">
    <source>
        <dbReference type="ARBA" id="ARBA00023136"/>
    </source>
</evidence>
<feature type="transmembrane region" description="Helical" evidence="6">
    <location>
        <begin position="122"/>
        <end position="140"/>
    </location>
</feature>
<dbReference type="InterPro" id="IPR038213">
    <property type="entry name" value="IFI6/IFI27-like_sf"/>
</dbReference>
<comment type="subcellular location">
    <subcellularLocation>
        <location evidence="1">Membrane</location>
        <topology evidence="1">Multi-pass membrane protein</topology>
    </subcellularLocation>
</comment>
<evidence type="ECO:0000256" key="6">
    <source>
        <dbReference type="SAM" id="Phobius"/>
    </source>
</evidence>
<dbReference type="GO" id="GO:0016020">
    <property type="term" value="C:membrane"/>
    <property type="evidence" value="ECO:0007669"/>
    <property type="project" value="UniProtKB-SubCell"/>
</dbReference>
<evidence type="ECO:0000256" key="3">
    <source>
        <dbReference type="ARBA" id="ARBA00022692"/>
    </source>
</evidence>
<dbReference type="Pfam" id="PF06140">
    <property type="entry name" value="Ifi-6-16"/>
    <property type="match status" value="1"/>
</dbReference>
<keyword evidence="4 6" id="KW-1133">Transmembrane helix</keyword>
<evidence type="ECO:0000313" key="7">
    <source>
        <dbReference type="EMBL" id="GJC79813.1"/>
    </source>
</evidence>
<evidence type="ECO:0000313" key="8">
    <source>
        <dbReference type="Proteomes" id="UP001055172"/>
    </source>
</evidence>
<keyword evidence="8" id="KW-1185">Reference proteome</keyword>
<organism evidence="7 8">
    <name type="scientific">Colletotrichum liriopes</name>
    <dbReference type="NCBI Taxonomy" id="708192"/>
    <lineage>
        <taxon>Eukaryota</taxon>
        <taxon>Fungi</taxon>
        <taxon>Dikarya</taxon>
        <taxon>Ascomycota</taxon>
        <taxon>Pezizomycotina</taxon>
        <taxon>Sordariomycetes</taxon>
        <taxon>Hypocreomycetidae</taxon>
        <taxon>Glomerellales</taxon>
        <taxon>Glomerellaceae</taxon>
        <taxon>Colletotrichum</taxon>
        <taxon>Colletotrichum spaethianum species complex</taxon>
    </lineage>
</organism>
<comment type="similarity">
    <text evidence="2">Belongs to the IFI6/IFI27 family.</text>
</comment>
<accession>A0AA37LPU8</accession>
<sequence length="184" mass="20569">MDCSCFFERLFGQLSQPQQQPASMEKQAGVIIDQPVRSAQDAAGQFVDILRTAEKGGKDLERRLKNIVTVNSWTEELAKYILQGVEALVRHRDTIGQVVREAMDKSTDAAESIFEFAKDHPVFVTIIAIGVLVVIAPWVLEALGFGELGPVADTFASWWQARYVGYVPKGSLFSFFQRLGMVWK</sequence>
<reference evidence="7 8" key="1">
    <citation type="submission" date="2021-07" db="EMBL/GenBank/DDBJ databases">
        <title>Genome data of Colletotrichum spaethianum.</title>
        <authorList>
            <person name="Utami Y.D."/>
            <person name="Hiruma K."/>
        </authorList>
    </citation>
    <scope>NUCLEOTIDE SEQUENCE [LARGE SCALE GENOMIC DNA]</scope>
    <source>
        <strain evidence="7 8">MAFF 242679</strain>
    </source>
</reference>
<keyword evidence="3 6" id="KW-0812">Transmembrane</keyword>
<dbReference type="AlphaFoldDB" id="A0AA37LPU8"/>
<comment type="caution">
    <text evidence="7">The sequence shown here is derived from an EMBL/GenBank/DDBJ whole genome shotgun (WGS) entry which is preliminary data.</text>
</comment>